<dbReference type="AlphaFoldDB" id="A0A1F5L2G5"/>
<comment type="caution">
    <text evidence="2">The sequence shown here is derived from an EMBL/GenBank/DDBJ whole genome shotgun (WGS) entry which is preliminary data.</text>
</comment>
<gene>
    <name evidence="2" type="ORF">PENARI_c046G02413</name>
</gene>
<accession>A0A1F5L2G5</accession>
<evidence type="ECO:0000256" key="1">
    <source>
        <dbReference type="SAM" id="MobiDB-lite"/>
    </source>
</evidence>
<dbReference type="GeneID" id="34582026"/>
<sequence>MHNAINDAFEWDKHIRILPIRPPPPGARRPPRGGALAGDGSHDEEQWNEDFLMRDALHEIGHSLGTRWAFHIKSLLSGYSDEELLSLIAELPQTSRRRVKWNRESLKEFSISTAVMLFLKGTKCEEEARPMFKLCVIPNAAVSYKPLRQRSCAGLYDNPGTRLPEA</sequence>
<dbReference type="RefSeq" id="XP_022482854.1">
    <property type="nucleotide sequence ID" value="XM_022637292.1"/>
</dbReference>
<dbReference type="Proteomes" id="UP000177622">
    <property type="component" value="Unassembled WGS sequence"/>
</dbReference>
<name>A0A1F5L2G5_PENAI</name>
<keyword evidence="3" id="KW-1185">Reference proteome</keyword>
<proteinExistence type="predicted"/>
<evidence type="ECO:0000313" key="2">
    <source>
        <dbReference type="EMBL" id="OGE47395.1"/>
    </source>
</evidence>
<organism evidence="2 3">
    <name type="scientific">Penicillium arizonense</name>
    <dbReference type="NCBI Taxonomy" id="1835702"/>
    <lineage>
        <taxon>Eukaryota</taxon>
        <taxon>Fungi</taxon>
        <taxon>Dikarya</taxon>
        <taxon>Ascomycota</taxon>
        <taxon>Pezizomycotina</taxon>
        <taxon>Eurotiomycetes</taxon>
        <taxon>Eurotiomycetidae</taxon>
        <taxon>Eurotiales</taxon>
        <taxon>Aspergillaceae</taxon>
        <taxon>Penicillium</taxon>
    </lineage>
</organism>
<dbReference type="EMBL" id="LXJU01000046">
    <property type="protein sequence ID" value="OGE47395.1"/>
    <property type="molecule type" value="Genomic_DNA"/>
</dbReference>
<protein>
    <submittedName>
        <fullName evidence="2">Uncharacterized protein</fullName>
    </submittedName>
</protein>
<reference evidence="2 3" key="1">
    <citation type="journal article" date="2016" name="Sci. Rep.">
        <title>Penicillium arizonense, a new, genome sequenced fungal species, reveals a high chemical diversity in secreted metabolites.</title>
        <authorList>
            <person name="Grijseels S."/>
            <person name="Nielsen J.C."/>
            <person name="Randelovic M."/>
            <person name="Nielsen J."/>
            <person name="Nielsen K.F."/>
            <person name="Workman M."/>
            <person name="Frisvad J.C."/>
        </authorList>
    </citation>
    <scope>NUCLEOTIDE SEQUENCE [LARGE SCALE GENOMIC DNA]</scope>
    <source>
        <strain evidence="2 3">CBS 141311</strain>
    </source>
</reference>
<evidence type="ECO:0000313" key="3">
    <source>
        <dbReference type="Proteomes" id="UP000177622"/>
    </source>
</evidence>
<feature type="region of interest" description="Disordered" evidence="1">
    <location>
        <begin position="20"/>
        <end position="43"/>
    </location>
</feature>